<feature type="chain" id="PRO_5023544297" description="Arginine biosynthesis bifunctional protein ArgJ alpha chain" evidence="8">
    <location>
        <begin position="1"/>
        <end position="189"/>
    </location>
</feature>
<evidence type="ECO:0000256" key="2">
    <source>
        <dbReference type="ARBA" id="ARBA00011475"/>
    </source>
</evidence>
<dbReference type="Gene3D" id="3.60.70.12">
    <property type="entry name" value="L-amino peptidase D-ALA esterase/amidase"/>
    <property type="match status" value="1"/>
</dbReference>
<comment type="catalytic activity">
    <reaction evidence="8">
        <text>N(2)-acetyl-L-ornithine + L-glutamate = N-acetyl-L-glutamate + L-ornithine</text>
        <dbReference type="Rhea" id="RHEA:15349"/>
        <dbReference type="ChEBI" id="CHEBI:29985"/>
        <dbReference type="ChEBI" id="CHEBI:44337"/>
        <dbReference type="ChEBI" id="CHEBI:46911"/>
        <dbReference type="ChEBI" id="CHEBI:57805"/>
        <dbReference type="EC" id="2.3.1.35"/>
    </reaction>
</comment>
<dbReference type="SUPFAM" id="SSF56266">
    <property type="entry name" value="DmpA/ArgJ-like"/>
    <property type="match status" value="1"/>
</dbReference>
<dbReference type="InterPro" id="IPR002813">
    <property type="entry name" value="Arg_biosynth_ArgJ"/>
</dbReference>
<feature type="binding site" evidence="8">
    <location>
        <position position="179"/>
    </location>
    <ligand>
        <name>substrate</name>
    </ligand>
</feature>
<keyword evidence="3 8" id="KW-0055">Arginine biosynthesis</keyword>
<dbReference type="InterPro" id="IPR042195">
    <property type="entry name" value="ArgJ_beta_C"/>
</dbReference>
<dbReference type="GO" id="GO:0005737">
    <property type="term" value="C:cytoplasm"/>
    <property type="evidence" value="ECO:0007669"/>
    <property type="project" value="UniProtKB-SubCell"/>
</dbReference>
<protein>
    <recommendedName>
        <fullName evidence="8">Arginine biosynthesis bifunctional protein ArgJ</fullName>
    </recommendedName>
    <domain>
        <recommendedName>
            <fullName evidence="8">Glutamate N-acetyltransferase</fullName>
            <ecNumber evidence="8">2.3.1.35</ecNumber>
        </recommendedName>
        <alternativeName>
            <fullName evidence="8">Ornithine acetyltransferase</fullName>
            <shortName evidence="8">OATase</shortName>
        </alternativeName>
        <alternativeName>
            <fullName evidence="8">Ornithine transacetylase</fullName>
        </alternativeName>
    </domain>
    <domain>
        <recommendedName>
            <fullName evidence="8">Amino-acid acetyltransferase</fullName>
            <ecNumber evidence="8">2.3.1.1</ecNumber>
        </recommendedName>
        <alternativeName>
            <fullName evidence="8">N-acetylglutamate synthase</fullName>
            <shortName evidence="8">AGSase</shortName>
        </alternativeName>
    </domain>
    <component>
        <recommendedName>
            <fullName evidence="8">Arginine biosynthesis bifunctional protein ArgJ alpha chain</fullName>
        </recommendedName>
    </component>
    <component>
        <recommendedName>
            <fullName evidence="8">Arginine biosynthesis bifunctional protein ArgJ beta chain</fullName>
        </recommendedName>
    </component>
</protein>
<dbReference type="OrthoDB" id="9804242at2"/>
<evidence type="ECO:0000256" key="7">
    <source>
        <dbReference type="ARBA" id="ARBA00023315"/>
    </source>
</evidence>
<feature type="binding site" evidence="8">
    <location>
        <position position="153"/>
    </location>
    <ligand>
        <name>substrate</name>
    </ligand>
</feature>
<organism evidence="9 10">
    <name type="scientific">Marinomonas mediterranea (strain ATCC 700492 / JCM 21426 / NBRC 103028 / MMB-1)</name>
    <dbReference type="NCBI Taxonomy" id="717774"/>
    <lineage>
        <taxon>Bacteria</taxon>
        <taxon>Pseudomonadati</taxon>
        <taxon>Pseudomonadota</taxon>
        <taxon>Gammaproteobacteria</taxon>
        <taxon>Oceanospirillales</taxon>
        <taxon>Oceanospirillaceae</taxon>
        <taxon>Marinomonas</taxon>
    </lineage>
</organism>
<feature type="chain" id="PRO_5023544298" description="Arginine biosynthesis bifunctional protein ArgJ beta chain" evidence="8">
    <location>
        <begin position="190"/>
        <end position="406"/>
    </location>
</feature>
<name>F2JVW0_MARM1</name>
<dbReference type="KEGG" id="mme:Marme_2514"/>
<dbReference type="AlphaFoldDB" id="F2JVW0"/>
<dbReference type="PANTHER" id="PTHR23100:SF0">
    <property type="entry name" value="ARGININE BIOSYNTHESIS BIFUNCTIONAL PROTEIN ARGJ, MITOCHONDRIAL"/>
    <property type="match status" value="1"/>
</dbReference>
<evidence type="ECO:0000256" key="4">
    <source>
        <dbReference type="ARBA" id="ARBA00022605"/>
    </source>
</evidence>
<comment type="subunit">
    <text evidence="2 8">Heterotetramer of two alpha and two beta chains.</text>
</comment>
<dbReference type="PATRIC" id="fig|717774.3.peg.2599"/>
<dbReference type="Pfam" id="PF01960">
    <property type="entry name" value="ArgJ"/>
    <property type="match status" value="1"/>
</dbReference>
<evidence type="ECO:0000256" key="1">
    <source>
        <dbReference type="ARBA" id="ARBA00006774"/>
    </source>
</evidence>
<comment type="catalytic activity">
    <reaction evidence="8">
        <text>L-glutamate + acetyl-CoA = N-acetyl-L-glutamate + CoA + H(+)</text>
        <dbReference type="Rhea" id="RHEA:24292"/>
        <dbReference type="ChEBI" id="CHEBI:15378"/>
        <dbReference type="ChEBI" id="CHEBI:29985"/>
        <dbReference type="ChEBI" id="CHEBI:44337"/>
        <dbReference type="ChEBI" id="CHEBI:57287"/>
        <dbReference type="ChEBI" id="CHEBI:57288"/>
        <dbReference type="EC" id="2.3.1.1"/>
    </reaction>
</comment>
<dbReference type="GO" id="GO:0004358">
    <property type="term" value="F:L-glutamate N-acetyltransferase activity, acting on acetyl-L-ornithine as donor"/>
    <property type="evidence" value="ECO:0007669"/>
    <property type="project" value="UniProtKB-UniRule"/>
</dbReference>
<dbReference type="EMBL" id="CP002583">
    <property type="protein sequence ID" value="ADZ91746.1"/>
    <property type="molecule type" value="Genomic_DNA"/>
</dbReference>
<evidence type="ECO:0000256" key="5">
    <source>
        <dbReference type="ARBA" id="ARBA00022679"/>
    </source>
</evidence>
<dbReference type="GO" id="GO:0004042">
    <property type="term" value="F:L-glutamate N-acetyltransferase activity"/>
    <property type="evidence" value="ECO:0007669"/>
    <property type="project" value="UniProtKB-UniRule"/>
</dbReference>
<comment type="subcellular location">
    <subcellularLocation>
        <location evidence="8">Cytoplasm</location>
    </subcellularLocation>
</comment>
<evidence type="ECO:0000313" key="9">
    <source>
        <dbReference type="EMBL" id="ADZ91746.1"/>
    </source>
</evidence>
<dbReference type="GO" id="GO:0006526">
    <property type="term" value="P:L-arginine biosynthetic process"/>
    <property type="evidence" value="ECO:0007669"/>
    <property type="project" value="UniProtKB-UniRule"/>
</dbReference>
<comment type="similarity">
    <text evidence="1 8">Belongs to the ArgJ family.</text>
</comment>
<dbReference type="Gene3D" id="3.10.20.340">
    <property type="entry name" value="ArgJ beta chain, C-terminal domain"/>
    <property type="match status" value="1"/>
</dbReference>
<keyword evidence="5 8" id="KW-0808">Transferase</keyword>
<dbReference type="UniPathway" id="UPA00068">
    <property type="reaction ID" value="UER00106"/>
</dbReference>
<keyword evidence="8" id="KW-0511">Multifunctional enzyme</keyword>
<keyword evidence="10" id="KW-1185">Reference proteome</keyword>
<keyword evidence="6 8" id="KW-0068">Autocatalytic cleavage</keyword>
<gene>
    <name evidence="8" type="primary">argJ</name>
    <name evidence="9" type="ordered locus">Marme_2514</name>
</gene>
<dbReference type="EC" id="2.3.1.1" evidence="8"/>
<dbReference type="CDD" id="cd02152">
    <property type="entry name" value="OAT"/>
    <property type="match status" value="1"/>
</dbReference>
<dbReference type="MEROPS" id="T05.001"/>
<dbReference type="Proteomes" id="UP000001062">
    <property type="component" value="Chromosome"/>
</dbReference>
<dbReference type="GO" id="GO:0006592">
    <property type="term" value="P:ornithine biosynthetic process"/>
    <property type="evidence" value="ECO:0007669"/>
    <property type="project" value="TreeGrafter"/>
</dbReference>
<dbReference type="HOGENOM" id="CLU_027172_1_0_6"/>
<feature type="active site" description="Nucleophile" evidence="8">
    <location>
        <position position="190"/>
    </location>
</feature>
<comment type="pathway">
    <text evidence="8">Amino-acid biosynthesis; L-arginine biosynthesis; L-ornithine and N-acetyl-L-glutamate from L-glutamate and N(2)-acetyl-L-ornithine (cyclic): step 1/1.</text>
</comment>
<evidence type="ECO:0000256" key="3">
    <source>
        <dbReference type="ARBA" id="ARBA00022571"/>
    </source>
</evidence>
<feature type="site" description="Cleavage; by autolysis" evidence="8">
    <location>
        <begin position="189"/>
        <end position="190"/>
    </location>
</feature>
<dbReference type="FunFam" id="3.60.70.12:FF:000001">
    <property type="entry name" value="Arginine biosynthesis bifunctional protein ArgJ, chloroplastic"/>
    <property type="match status" value="1"/>
</dbReference>
<feature type="binding site" evidence="8">
    <location>
        <position position="401"/>
    </location>
    <ligand>
        <name>substrate</name>
    </ligand>
</feature>
<accession>F2JVW0</accession>
<evidence type="ECO:0000313" key="10">
    <source>
        <dbReference type="Proteomes" id="UP000001062"/>
    </source>
</evidence>
<dbReference type="RefSeq" id="WP_013661650.1">
    <property type="nucleotide sequence ID" value="NC_015276.1"/>
</dbReference>
<dbReference type="eggNOG" id="COG1364">
    <property type="taxonomic scope" value="Bacteria"/>
</dbReference>
<dbReference type="NCBIfam" id="TIGR00120">
    <property type="entry name" value="ArgJ"/>
    <property type="match status" value="1"/>
</dbReference>
<dbReference type="EC" id="2.3.1.35" evidence="8"/>
<dbReference type="HAMAP" id="MF_01106">
    <property type="entry name" value="ArgJ"/>
    <property type="match status" value="1"/>
</dbReference>
<dbReference type="NCBIfam" id="NF003802">
    <property type="entry name" value="PRK05388.1"/>
    <property type="match status" value="1"/>
</dbReference>
<keyword evidence="4 8" id="KW-0028">Amino-acid biosynthesis</keyword>
<dbReference type="InterPro" id="IPR016117">
    <property type="entry name" value="ArgJ-like_dom_sf"/>
</dbReference>
<reference evidence="9 10" key="1">
    <citation type="journal article" date="2012" name="Stand. Genomic Sci.">
        <title>Complete genome sequence of the melanogenic marine bacterium Marinomonas mediterranea type strain (MMB-1(T)).</title>
        <authorList>
            <person name="Lucas-Elio P."/>
            <person name="Goodwin L."/>
            <person name="Woyke T."/>
            <person name="Pitluck S."/>
            <person name="Nolan M."/>
            <person name="Kyrpides N.C."/>
            <person name="Detter J.C."/>
            <person name="Copeland A."/>
            <person name="Teshima H."/>
            <person name="Bruce D."/>
            <person name="Detter C."/>
            <person name="Tapia R."/>
            <person name="Han S."/>
            <person name="Land M.L."/>
            <person name="Ivanova N."/>
            <person name="Mikhailova N."/>
            <person name="Johnston A.W."/>
            <person name="Sanchez-Amat A."/>
        </authorList>
    </citation>
    <scope>NUCLEOTIDE SEQUENCE [LARGE SCALE GENOMIC DNA]</scope>
    <source>
        <strain evidence="10">ATCC 700492 / JCM 21426 / NBRC 103028 / MMB-1</strain>
    </source>
</reference>
<keyword evidence="8" id="KW-0963">Cytoplasm</keyword>
<dbReference type="STRING" id="717774.Marme_2514"/>
<feature type="site" description="Involved in the stabilization of negative charge on the oxyanion by the formation of the oxyanion hole" evidence="8">
    <location>
        <position position="116"/>
    </location>
</feature>
<feature type="site" description="Involved in the stabilization of negative charge on the oxyanion by the formation of the oxyanion hole" evidence="8">
    <location>
        <position position="117"/>
    </location>
</feature>
<evidence type="ECO:0000256" key="8">
    <source>
        <dbReference type="HAMAP-Rule" id="MF_01106"/>
    </source>
</evidence>
<sequence length="406" mass="43142">MAVGLGSFPAIPNISGVRFAVVEAGIKKASRKDLVVFEIDKGASVAGVFTQNAFCAAPVRLCREHLLQSVPRYLVINTGNANAGTGKRGYQGALSTCESLASIVGCKVSEVLPFSTGVIGEPLPTDKIVDVLPNALASLDYGNWQDAGEGIMTTDTRPKGAYRQFEVNGKHYTVGGISKGAGMIRPNMATMLGYVFTDISIDQNVLQDLLKKTTDKSFNRITIDSDTSTNDSCIAVATGAAGNEKITNIQTELGLAFEQAFTEVMQELAHAIVRDGEGATKFVTVQVVGAKSQEDAALVGFEIAHSPLVKTALFASDPNWGRILAVVGRAPIADLDVDRVNISLNGCLIVSEGGRSDGYTEELGQAAMNPEEITIVIDLGVGECKDTVWTTDLSHEYVTINAEYRT</sequence>
<proteinExistence type="inferred from homology"/>
<feature type="binding site" evidence="8">
    <location>
        <position position="190"/>
    </location>
    <ligand>
        <name>substrate</name>
    </ligand>
</feature>
<comment type="pathway">
    <text evidence="8">Amino-acid biosynthesis; L-arginine biosynthesis; N(2)-acetyl-L-ornithine from L-glutamate: step 1/4.</text>
</comment>
<evidence type="ECO:0000256" key="6">
    <source>
        <dbReference type="ARBA" id="ARBA00022813"/>
    </source>
</evidence>
<keyword evidence="7 8" id="KW-0012">Acyltransferase</keyword>
<comment type="function">
    <text evidence="8">Catalyzes two activities which are involved in the cyclic version of arginine biosynthesis: the synthesis of N-acetylglutamate from glutamate and acetyl-CoA as the acetyl donor, and of ornithine by transacetylation between N(2)-acetylornithine and glutamate.</text>
</comment>
<feature type="binding site" evidence="8">
    <location>
        <position position="277"/>
    </location>
    <ligand>
        <name>substrate</name>
    </ligand>
</feature>
<feature type="binding site" evidence="8">
    <location>
        <position position="406"/>
    </location>
    <ligand>
        <name>substrate</name>
    </ligand>
</feature>
<dbReference type="PANTHER" id="PTHR23100">
    <property type="entry name" value="ARGININE BIOSYNTHESIS BIFUNCTIONAL PROTEIN ARGJ"/>
    <property type="match status" value="1"/>
</dbReference>